<name>A0A0F9P7V9_9ZZZZ</name>
<reference evidence="1" key="1">
    <citation type="journal article" date="2015" name="Nature">
        <title>Complex archaea that bridge the gap between prokaryotes and eukaryotes.</title>
        <authorList>
            <person name="Spang A."/>
            <person name="Saw J.H."/>
            <person name="Jorgensen S.L."/>
            <person name="Zaremba-Niedzwiedzka K."/>
            <person name="Martijn J."/>
            <person name="Lind A.E."/>
            <person name="van Eijk R."/>
            <person name="Schleper C."/>
            <person name="Guy L."/>
            <person name="Ettema T.J."/>
        </authorList>
    </citation>
    <scope>NUCLEOTIDE SEQUENCE</scope>
</reference>
<accession>A0A0F9P7V9</accession>
<evidence type="ECO:0000313" key="1">
    <source>
        <dbReference type="EMBL" id="KKN20467.1"/>
    </source>
</evidence>
<gene>
    <name evidence="1" type="ORF">LCGC14_0935480</name>
</gene>
<comment type="caution">
    <text evidence="1">The sequence shown here is derived from an EMBL/GenBank/DDBJ whole genome shotgun (WGS) entry which is preliminary data.</text>
</comment>
<sequence length="97" mass="10454">MPSAPVRDELRAKRDGCGCYSSEQTLSYVRCVHIDGQVVSLWAYGSQPWLIFDVCGPTDGQHGGGNCRDVAWGQPIAEATAIFDARAEALRLGEDGP</sequence>
<proteinExistence type="predicted"/>
<dbReference type="EMBL" id="LAZR01003240">
    <property type="protein sequence ID" value="KKN20467.1"/>
    <property type="molecule type" value="Genomic_DNA"/>
</dbReference>
<dbReference type="AlphaFoldDB" id="A0A0F9P7V9"/>
<organism evidence="1">
    <name type="scientific">marine sediment metagenome</name>
    <dbReference type="NCBI Taxonomy" id="412755"/>
    <lineage>
        <taxon>unclassified sequences</taxon>
        <taxon>metagenomes</taxon>
        <taxon>ecological metagenomes</taxon>
    </lineage>
</organism>
<protein>
    <submittedName>
        <fullName evidence="1">Uncharacterized protein</fullName>
    </submittedName>
</protein>